<reference evidence="2 3" key="1">
    <citation type="submission" date="2018-11" db="EMBL/GenBank/DDBJ databases">
        <title>Genomic Encyclopedia of Type Strains, Phase IV (KMG-IV): sequencing the most valuable type-strain genomes for metagenomic binning, comparative biology and taxonomic classification.</title>
        <authorList>
            <person name="Goeker M."/>
        </authorList>
    </citation>
    <scope>NUCLEOTIDE SEQUENCE [LARGE SCALE GENOMIC DNA]</scope>
    <source>
        <strain evidence="2 3">DSM 100316</strain>
    </source>
</reference>
<dbReference type="AlphaFoldDB" id="A0A3N2DHC2"/>
<keyword evidence="1" id="KW-0472">Membrane</keyword>
<feature type="transmembrane region" description="Helical" evidence="1">
    <location>
        <begin position="140"/>
        <end position="161"/>
    </location>
</feature>
<dbReference type="RefSeq" id="WP_123713824.1">
    <property type="nucleotide sequence ID" value="NZ_RKHR01000007.1"/>
</dbReference>
<evidence type="ECO:0000313" key="3">
    <source>
        <dbReference type="Proteomes" id="UP000275394"/>
    </source>
</evidence>
<keyword evidence="1" id="KW-1133">Transmembrane helix</keyword>
<comment type="caution">
    <text evidence="2">The sequence shown here is derived from an EMBL/GenBank/DDBJ whole genome shotgun (WGS) entry which is preliminary data.</text>
</comment>
<evidence type="ECO:0000256" key="1">
    <source>
        <dbReference type="SAM" id="Phobius"/>
    </source>
</evidence>
<proteinExistence type="predicted"/>
<accession>A0A3N2DHC2</accession>
<evidence type="ECO:0000313" key="2">
    <source>
        <dbReference type="EMBL" id="ROR98774.1"/>
    </source>
</evidence>
<sequence length="395" mass="43961">MRVVKFLQSLAPAHKLATLVTSTAVLIFAINFALWQQQFSAQHLRQQDQYGNQLASQTAYTASNLMLSDSRIGLRVLAAETLKRSQALHVSIYDANNTVVAEAGEERSEHSYRASILLQDNIVGYIDIEFAPQPPQLPNFWFWLCNGLILVAIYLASYLGARKFTSAIDSIFASLRDSKRFDIQKELPRTLLTSQFIDSQKDNSNNLVDGEGTPTLLAIRFTNSRGEPIQLQQEDDCQLLLDNMAIIDKVAKLYDGQHHSGHEGEVLSFNHSTDACFQALCAAVLIRSLFEQSSNPDDHSDIALALTTAPAAEAIPTELDTQYRQQFEGELLAKANQLGEIVLSRLLLAEPTIAERTRVNSGHNDIYTLLSVSPVYQKLLDNQLGQLTRADEQPE</sequence>
<keyword evidence="1" id="KW-0812">Transmembrane</keyword>
<name>A0A3N2DHC2_9GAMM</name>
<keyword evidence="3" id="KW-1185">Reference proteome</keyword>
<dbReference type="EMBL" id="RKHR01000007">
    <property type="protein sequence ID" value="ROR98774.1"/>
    <property type="molecule type" value="Genomic_DNA"/>
</dbReference>
<gene>
    <name evidence="2" type="ORF">EDC56_3513</name>
</gene>
<dbReference type="Proteomes" id="UP000275394">
    <property type="component" value="Unassembled WGS sequence"/>
</dbReference>
<feature type="transmembrane region" description="Helical" evidence="1">
    <location>
        <begin position="16"/>
        <end position="35"/>
    </location>
</feature>
<organism evidence="2 3">
    <name type="scientific">Sinobacterium caligoides</name>
    <dbReference type="NCBI Taxonomy" id="933926"/>
    <lineage>
        <taxon>Bacteria</taxon>
        <taxon>Pseudomonadati</taxon>
        <taxon>Pseudomonadota</taxon>
        <taxon>Gammaproteobacteria</taxon>
        <taxon>Cellvibrionales</taxon>
        <taxon>Spongiibacteraceae</taxon>
        <taxon>Sinobacterium</taxon>
    </lineage>
</organism>
<protein>
    <submittedName>
        <fullName evidence="2">Uncharacterized protein</fullName>
    </submittedName>
</protein>